<sequence length="815" mass="87568">MAEPRTISFPFPLLGLERRTNIRNAPPFSAVDALNVRPIEQAEGRQRGGTRPGFQKAFLEQLSTGPVQNLAQMNIASVSGSFTWVDTFDGSSMLSVWTAPTFLIVGDSAVLPAVASDASSGNFSTARTPILGTVGAIRDDFADLDTSAAYVVVMNVYTHELDQNFFYVFLKMDNTTPDALQDGLFIELKFISTAGPTFGSISGSVKSYVGGVLQNTYNFAGGNTVTNGGAIYKIVVSGSAIVITLNDIVLLDTTLSESQSGRTVGFGIRELSNFPANHDVPFTHIDTFSLRYQPTGQVDSVQRRQFSGIGGGDLYVEDDVGAMILHSSSVNMRADVTLQAIEHLSKLYIADYGDQRAGRTDGTISADGLTLDTSGAFTFNDKGIDLNVHVIEIFDVAGGAVAGIYEISTINAGDLILSTSAGTTGNCSFRIERGPKVYDPVADTLTAFIATQGIAPFGYAQVTRYLDRLCWAGHLRDGRNWEQSRQGAPDDYDFFPSSNSIGRAVSGQTSLAGVLAAPVTAQIPHTDDYMVYASLNSMWVLRGDATSGGLIDNLSRVIGIVSENAYAFGPEGELIFLSRDGLYILPFGGTNPPVSLSAEKLPRELKNIDTTLFKIGIEYDINDRGVHIFLTPLTSGNIKHFWFDWSLKGFWPVEMPSSALEPFVTTQFASDDVSSNAIVFGCRDGFIRRFLPGANQDDVFEITSRVVLGPLFLGGSAEDEGILLELEAALGQASANVSWELYVGDTPEQAVSSGLDASSTPFASGTFLPGLNRSERPKARGNSVLLVIQNIGSTGSWVFNEIFAKVKSLGRQRIA</sequence>
<evidence type="ECO:0000313" key="1">
    <source>
        <dbReference type="EMBL" id="KKN44073.1"/>
    </source>
</evidence>
<organism evidence="1">
    <name type="scientific">marine sediment metagenome</name>
    <dbReference type="NCBI Taxonomy" id="412755"/>
    <lineage>
        <taxon>unclassified sequences</taxon>
        <taxon>metagenomes</taxon>
        <taxon>ecological metagenomes</taxon>
    </lineage>
</organism>
<reference evidence="1" key="1">
    <citation type="journal article" date="2015" name="Nature">
        <title>Complex archaea that bridge the gap between prokaryotes and eukaryotes.</title>
        <authorList>
            <person name="Spang A."/>
            <person name="Saw J.H."/>
            <person name="Jorgensen S.L."/>
            <person name="Zaremba-Niedzwiedzka K."/>
            <person name="Martijn J."/>
            <person name="Lind A.E."/>
            <person name="van Eijk R."/>
            <person name="Schleper C."/>
            <person name="Guy L."/>
            <person name="Ettema T.J."/>
        </authorList>
    </citation>
    <scope>NUCLEOTIDE SEQUENCE</scope>
</reference>
<proteinExistence type="predicted"/>
<protein>
    <recommendedName>
        <fullName evidence="2">Ubiquitin-activating enzyme E1 FCCH domain-containing protein</fullName>
    </recommendedName>
</protein>
<evidence type="ECO:0008006" key="2">
    <source>
        <dbReference type="Google" id="ProtNLM"/>
    </source>
</evidence>
<gene>
    <name evidence="1" type="ORF">LCGC14_0696790</name>
</gene>
<name>A0A0F9TRQ9_9ZZZZ</name>
<dbReference type="AlphaFoldDB" id="A0A0F9TRQ9"/>
<dbReference type="EMBL" id="LAZR01001472">
    <property type="protein sequence ID" value="KKN44073.1"/>
    <property type="molecule type" value="Genomic_DNA"/>
</dbReference>
<accession>A0A0F9TRQ9</accession>
<comment type="caution">
    <text evidence="1">The sequence shown here is derived from an EMBL/GenBank/DDBJ whole genome shotgun (WGS) entry which is preliminary data.</text>
</comment>